<evidence type="ECO:0000313" key="2">
    <source>
        <dbReference type="Proteomes" id="UP000016842"/>
    </source>
</evidence>
<dbReference type="PATRIC" id="fig|1337887.3.peg.4826"/>
<comment type="caution">
    <text evidence="1">The sequence shown here is derived from an EMBL/GenBank/DDBJ whole genome shotgun (WGS) entry which is preliminary data.</text>
</comment>
<protein>
    <submittedName>
        <fullName evidence="1">Uncharacterized protein</fullName>
    </submittedName>
</protein>
<gene>
    <name evidence="1" type="ORF">Q644_07050</name>
</gene>
<proteinExistence type="predicted"/>
<reference evidence="1 2" key="1">
    <citation type="journal article" date="2014" name="FEMS Microbiol. Lett.">
        <title>Genome sequencing analysis reveals virulence-related gene content of Ochrobactrum intermedium strain 229E, a urease-positive strain isolated from the human gastric niche.</title>
        <authorList>
            <person name="Kulkarni G.J."/>
            <person name="Shetty S."/>
            <person name="Dharne M.S."/>
            <person name="Shouche Y.S."/>
        </authorList>
    </citation>
    <scope>NUCLEOTIDE SEQUENCE [LARGE SCALE GENOMIC DNA]</scope>
    <source>
        <strain evidence="1 2">229E</strain>
    </source>
</reference>
<accession>U4VBH6</accession>
<evidence type="ECO:0000313" key="1">
    <source>
        <dbReference type="EMBL" id="ERM00097.1"/>
    </source>
</evidence>
<sequence length="123" mass="13766">MAWSGVAEQKAVRDIDRRMPDDFKADAALIIRKPDVFASRFGSGLRKVWPGVKIKVGPVTYYDPCSFVHRKEKPVHLKHFQFAYQREWRLCAFPTASQMPKAAFNIALGGALSDIADMVALAA</sequence>
<organism evidence="1 2">
    <name type="scientific">Brucella intermedia 229E</name>
    <dbReference type="NCBI Taxonomy" id="1337887"/>
    <lineage>
        <taxon>Bacteria</taxon>
        <taxon>Pseudomonadati</taxon>
        <taxon>Pseudomonadota</taxon>
        <taxon>Alphaproteobacteria</taxon>
        <taxon>Hyphomicrobiales</taxon>
        <taxon>Brucellaceae</taxon>
        <taxon>Brucella/Ochrobactrum group</taxon>
        <taxon>Brucella</taxon>
    </lineage>
</organism>
<dbReference type="Proteomes" id="UP000016842">
    <property type="component" value="Unassembled WGS sequence"/>
</dbReference>
<name>U4VBH6_9HYPH</name>
<dbReference type="AlphaFoldDB" id="U4VBH6"/>
<dbReference type="EMBL" id="ASXJ01000343">
    <property type="protein sequence ID" value="ERM00097.1"/>
    <property type="molecule type" value="Genomic_DNA"/>
</dbReference>